<gene>
    <name evidence="4" type="ORF">EZS26_002209</name>
</gene>
<dbReference type="Gene3D" id="1.10.1070.20">
    <property type="match status" value="1"/>
</dbReference>
<organism evidence="4 5">
    <name type="scientific">Candidatus Ordinivivax streblomastigis</name>
    <dbReference type="NCBI Taxonomy" id="2540710"/>
    <lineage>
        <taxon>Bacteria</taxon>
        <taxon>Pseudomonadati</taxon>
        <taxon>Bacteroidota</taxon>
        <taxon>Bacteroidia</taxon>
        <taxon>Bacteroidales</taxon>
        <taxon>Candidatus Ordinivivax</taxon>
    </lineage>
</organism>
<evidence type="ECO:0000313" key="5">
    <source>
        <dbReference type="Proteomes" id="UP000324575"/>
    </source>
</evidence>
<reference evidence="4 5" key="1">
    <citation type="submission" date="2019-03" db="EMBL/GenBank/DDBJ databases">
        <title>Single cell metagenomics reveals metabolic interactions within the superorganism composed of flagellate Streblomastix strix and complex community of Bacteroidetes bacteria on its surface.</title>
        <authorList>
            <person name="Treitli S.C."/>
            <person name="Kolisko M."/>
            <person name="Husnik F."/>
            <person name="Keeling P."/>
            <person name="Hampl V."/>
        </authorList>
    </citation>
    <scope>NUCLEOTIDE SEQUENCE [LARGE SCALE GENOMIC DNA]</scope>
    <source>
        <strain evidence="4">St1</strain>
    </source>
</reference>
<feature type="domain" description="HipA-like C-terminal" evidence="3">
    <location>
        <begin position="21"/>
        <end position="207"/>
    </location>
</feature>
<dbReference type="EMBL" id="SNRX01000016">
    <property type="protein sequence ID" value="KAA6301603.1"/>
    <property type="molecule type" value="Genomic_DNA"/>
</dbReference>
<sequence>MSKVKFIDVSKWKKELHVHTSGTRNKYILTSDKGGDKYYFKKSLLKPNKDYKYEFWSEVIASQIGELLGFEVVHYDVAFFDKEIGCISKSVIDWNNEELTEGYAFIIEKYPDFQDNFKKAHSFQKIIGSLRTLELEHCIRNIIDMIVFDAIIGNTDRHSENWAVIISNKEVIDAIKEVGKKNNYKFSPLYDNGSSLGRELSNEKIENMLNNDSEFDRFINNGKPDIRWNAIHLNHFDLIKTIKLDYGDEVNFILDKIKRNYNKNIIKRLVDNIDRKTPQYFVDYKIPQNRKDFIVKYIDTRINILLNI</sequence>
<keyword evidence="1" id="KW-0808">Transferase</keyword>
<evidence type="ECO:0000256" key="1">
    <source>
        <dbReference type="ARBA" id="ARBA00022679"/>
    </source>
</evidence>
<name>A0A5M8NZK9_9BACT</name>
<dbReference type="Proteomes" id="UP000324575">
    <property type="component" value="Unassembled WGS sequence"/>
</dbReference>
<proteinExistence type="predicted"/>
<dbReference type="GO" id="GO:0016301">
    <property type="term" value="F:kinase activity"/>
    <property type="evidence" value="ECO:0007669"/>
    <property type="project" value="UniProtKB-KW"/>
</dbReference>
<dbReference type="Pfam" id="PF07804">
    <property type="entry name" value="HipA_C"/>
    <property type="match status" value="1"/>
</dbReference>
<dbReference type="InterPro" id="IPR012893">
    <property type="entry name" value="HipA-like_C"/>
</dbReference>
<accession>A0A5M8NZK9</accession>
<evidence type="ECO:0000259" key="3">
    <source>
        <dbReference type="Pfam" id="PF07804"/>
    </source>
</evidence>
<comment type="caution">
    <text evidence="4">The sequence shown here is derived from an EMBL/GenBank/DDBJ whole genome shotgun (WGS) entry which is preliminary data.</text>
</comment>
<dbReference type="AlphaFoldDB" id="A0A5M8NZK9"/>
<keyword evidence="2" id="KW-0418">Kinase</keyword>
<evidence type="ECO:0000313" key="4">
    <source>
        <dbReference type="EMBL" id="KAA6301603.1"/>
    </source>
</evidence>
<protein>
    <recommendedName>
        <fullName evidence="3">HipA-like C-terminal domain-containing protein</fullName>
    </recommendedName>
</protein>
<evidence type="ECO:0000256" key="2">
    <source>
        <dbReference type="ARBA" id="ARBA00022777"/>
    </source>
</evidence>